<feature type="domain" description="Cyclin C-terminal" evidence="6">
    <location>
        <begin position="141"/>
        <end position="274"/>
    </location>
</feature>
<dbReference type="SMART" id="SM00385">
    <property type="entry name" value="CYCLIN"/>
    <property type="match status" value="2"/>
</dbReference>
<comment type="similarity">
    <text evidence="4">Belongs to the cyclin family.</text>
</comment>
<reference evidence="7" key="1">
    <citation type="journal article" date="2023" name="Mol. Biol. Evol.">
        <title>Third-Generation Sequencing Reveals the Adaptive Role of the Epigenome in Three Deep-Sea Polychaetes.</title>
        <authorList>
            <person name="Perez M."/>
            <person name="Aroh O."/>
            <person name="Sun Y."/>
            <person name="Lan Y."/>
            <person name="Juniper S.K."/>
            <person name="Young C.R."/>
            <person name="Angers B."/>
            <person name="Qian P.Y."/>
        </authorList>
    </citation>
    <scope>NUCLEOTIDE SEQUENCE</scope>
    <source>
        <strain evidence="7">P08H-3</strain>
    </source>
</reference>
<sequence>MELQEEWWKSSLAKEIHSSLLQKELKLPKFSGSSPQLMSRRCLVDWLAVICDRYRVCRTARHLAVALLDYFMDRFVIVEEKLKLVGLGCLLVAAKFEEQEVKIPKASELNRYITPPGYTMATYLKMELVLLDAFDWKINLPTAAHFVEYFLIGCVDSDDLNSGQPIAETDTKNYLEKYTEYFLEISLQDYFYRDYKPSLVCAACIASSRICLPVSPPWNDSLHKVTQYTWQDLQPLIQVMLRTHTMDKNPSQGNVSPLSAMSLSSSSPVTPPTPITPMNQVPLINQIPNTAVPGQVTPNYNNYGTQLTWMMYV</sequence>
<name>A0AAD9JJY8_9ANNE</name>
<keyword evidence="2 4" id="KW-0195">Cyclin</keyword>
<keyword evidence="1" id="KW-0132">Cell division</keyword>
<evidence type="ECO:0000256" key="4">
    <source>
        <dbReference type="RuleBase" id="RU000383"/>
    </source>
</evidence>
<protein>
    <submittedName>
        <fullName evidence="7">Uncharacterized protein</fullName>
    </submittedName>
</protein>
<accession>A0AAD9JJY8</accession>
<evidence type="ECO:0000313" key="8">
    <source>
        <dbReference type="Proteomes" id="UP001208570"/>
    </source>
</evidence>
<evidence type="ECO:0000256" key="3">
    <source>
        <dbReference type="ARBA" id="ARBA00023306"/>
    </source>
</evidence>
<dbReference type="InterPro" id="IPR013763">
    <property type="entry name" value="Cyclin-like_dom"/>
</dbReference>
<dbReference type="InterPro" id="IPR036915">
    <property type="entry name" value="Cyclin-like_sf"/>
</dbReference>
<evidence type="ECO:0000313" key="7">
    <source>
        <dbReference type="EMBL" id="KAK2154101.1"/>
    </source>
</evidence>
<dbReference type="Pfam" id="PF00134">
    <property type="entry name" value="Cyclin_N"/>
    <property type="match status" value="1"/>
</dbReference>
<evidence type="ECO:0000259" key="6">
    <source>
        <dbReference type="SMART" id="SM01332"/>
    </source>
</evidence>
<comment type="caution">
    <text evidence="7">The sequence shown here is derived from an EMBL/GenBank/DDBJ whole genome shotgun (WGS) entry which is preliminary data.</text>
</comment>
<dbReference type="Gene3D" id="1.10.472.10">
    <property type="entry name" value="Cyclin-like"/>
    <property type="match status" value="2"/>
</dbReference>
<evidence type="ECO:0000256" key="2">
    <source>
        <dbReference type="ARBA" id="ARBA00023127"/>
    </source>
</evidence>
<dbReference type="CDD" id="cd20529">
    <property type="entry name" value="CYCLIN_CCNJ-like_rpt2"/>
    <property type="match status" value="1"/>
</dbReference>
<dbReference type="GO" id="GO:0019887">
    <property type="term" value="F:protein kinase regulator activity"/>
    <property type="evidence" value="ECO:0007669"/>
    <property type="project" value="UniProtKB-ARBA"/>
</dbReference>
<dbReference type="InterPro" id="IPR006671">
    <property type="entry name" value="Cyclin_N"/>
</dbReference>
<evidence type="ECO:0000259" key="5">
    <source>
        <dbReference type="SMART" id="SM00385"/>
    </source>
</evidence>
<dbReference type="GO" id="GO:0051301">
    <property type="term" value="P:cell division"/>
    <property type="evidence" value="ECO:0007669"/>
    <property type="project" value="UniProtKB-KW"/>
</dbReference>
<dbReference type="FunFam" id="1.10.472.10:FF:000010">
    <property type="entry name" value="G1/S-specific cyclin Cln1"/>
    <property type="match status" value="1"/>
</dbReference>
<dbReference type="SUPFAM" id="SSF47954">
    <property type="entry name" value="Cyclin-like"/>
    <property type="match status" value="2"/>
</dbReference>
<feature type="domain" description="Cyclin-like" evidence="5">
    <location>
        <begin position="149"/>
        <end position="242"/>
    </location>
</feature>
<dbReference type="InterPro" id="IPR004367">
    <property type="entry name" value="Cyclin_C-dom"/>
</dbReference>
<dbReference type="PANTHER" id="PTHR10177">
    <property type="entry name" value="CYCLINS"/>
    <property type="match status" value="1"/>
</dbReference>
<proteinExistence type="inferred from homology"/>
<dbReference type="GO" id="GO:0051726">
    <property type="term" value="P:regulation of cell cycle"/>
    <property type="evidence" value="ECO:0007669"/>
    <property type="project" value="UniProtKB-ARBA"/>
</dbReference>
<feature type="domain" description="Cyclin-like" evidence="5">
    <location>
        <begin position="45"/>
        <end position="132"/>
    </location>
</feature>
<dbReference type="EMBL" id="JAODUP010000276">
    <property type="protein sequence ID" value="KAK2154101.1"/>
    <property type="molecule type" value="Genomic_DNA"/>
</dbReference>
<dbReference type="Proteomes" id="UP001208570">
    <property type="component" value="Unassembled WGS sequence"/>
</dbReference>
<keyword evidence="3" id="KW-0131">Cell cycle</keyword>
<evidence type="ECO:0000256" key="1">
    <source>
        <dbReference type="ARBA" id="ARBA00022618"/>
    </source>
</evidence>
<dbReference type="Pfam" id="PF02984">
    <property type="entry name" value="Cyclin_C"/>
    <property type="match status" value="1"/>
</dbReference>
<dbReference type="SMART" id="SM01332">
    <property type="entry name" value="Cyclin_C"/>
    <property type="match status" value="1"/>
</dbReference>
<dbReference type="InterPro" id="IPR039361">
    <property type="entry name" value="Cyclin"/>
</dbReference>
<dbReference type="CDD" id="cd20528">
    <property type="entry name" value="CYCLIN_CCNJ-like_rpt1"/>
    <property type="match status" value="1"/>
</dbReference>
<dbReference type="AlphaFoldDB" id="A0AAD9JJY8"/>
<gene>
    <name evidence="7" type="ORF">LSH36_276g00058</name>
</gene>
<organism evidence="7 8">
    <name type="scientific">Paralvinella palmiformis</name>
    <dbReference type="NCBI Taxonomy" id="53620"/>
    <lineage>
        <taxon>Eukaryota</taxon>
        <taxon>Metazoa</taxon>
        <taxon>Spiralia</taxon>
        <taxon>Lophotrochozoa</taxon>
        <taxon>Annelida</taxon>
        <taxon>Polychaeta</taxon>
        <taxon>Sedentaria</taxon>
        <taxon>Canalipalpata</taxon>
        <taxon>Terebellida</taxon>
        <taxon>Terebelliformia</taxon>
        <taxon>Alvinellidae</taxon>
        <taxon>Paralvinella</taxon>
    </lineage>
</organism>
<keyword evidence="8" id="KW-1185">Reference proteome</keyword>